<dbReference type="GO" id="GO:0016740">
    <property type="term" value="F:transferase activity"/>
    <property type="evidence" value="ECO:0007669"/>
    <property type="project" value="UniProtKB-KW"/>
</dbReference>
<reference evidence="2 3" key="1">
    <citation type="journal article" date="2019" name="Int. J. Syst. Evol. Microbiol.">
        <title>The Global Catalogue of Microorganisms (GCM) 10K type strain sequencing project: providing services to taxonomists for standard genome sequencing and annotation.</title>
        <authorList>
            <consortium name="The Broad Institute Genomics Platform"/>
            <consortium name="The Broad Institute Genome Sequencing Center for Infectious Disease"/>
            <person name="Wu L."/>
            <person name="Ma J."/>
        </authorList>
    </citation>
    <scope>NUCLEOTIDE SEQUENCE [LARGE SCALE GENOMIC DNA]</scope>
    <source>
        <strain evidence="2 3">JCM 14942</strain>
    </source>
</reference>
<dbReference type="PANTHER" id="PTHR48207:SF3">
    <property type="entry name" value="SUCCINATE--HYDROXYMETHYLGLUTARATE COA-TRANSFERASE"/>
    <property type="match status" value="1"/>
</dbReference>
<dbReference type="Gene3D" id="3.40.50.10540">
    <property type="entry name" value="Crotonobetainyl-coa:carnitine coa-transferase, domain 1"/>
    <property type="match status" value="1"/>
</dbReference>
<comment type="caution">
    <text evidence="2">The sequence shown here is derived from an EMBL/GenBank/DDBJ whole genome shotgun (WGS) entry which is preliminary data.</text>
</comment>
<keyword evidence="3" id="KW-1185">Reference proteome</keyword>
<evidence type="ECO:0000313" key="3">
    <source>
        <dbReference type="Proteomes" id="UP001500842"/>
    </source>
</evidence>
<dbReference type="InterPro" id="IPR003673">
    <property type="entry name" value="CoA-Trfase_fam_III"/>
</dbReference>
<dbReference type="Gene3D" id="3.30.1540.10">
    <property type="entry name" value="formyl-coa transferase, domain 3"/>
    <property type="match status" value="1"/>
</dbReference>
<dbReference type="EMBL" id="BAAAOR010000007">
    <property type="protein sequence ID" value="GAA1505927.1"/>
    <property type="molecule type" value="Genomic_DNA"/>
</dbReference>
<dbReference type="Pfam" id="PF02515">
    <property type="entry name" value="CoA_transf_3"/>
    <property type="match status" value="1"/>
</dbReference>
<dbReference type="InterPro" id="IPR044855">
    <property type="entry name" value="CoA-Trfase_III_dom3_sf"/>
</dbReference>
<gene>
    <name evidence="2" type="ORF">GCM10009788_07050</name>
</gene>
<protein>
    <submittedName>
        <fullName evidence="2">CoA transferase</fullName>
    </submittedName>
</protein>
<keyword evidence="1 2" id="KW-0808">Transferase</keyword>
<organism evidence="2 3">
    <name type="scientific">Nocardioides humi</name>
    <dbReference type="NCBI Taxonomy" id="449461"/>
    <lineage>
        <taxon>Bacteria</taxon>
        <taxon>Bacillati</taxon>
        <taxon>Actinomycetota</taxon>
        <taxon>Actinomycetes</taxon>
        <taxon>Propionibacteriales</taxon>
        <taxon>Nocardioidaceae</taxon>
        <taxon>Nocardioides</taxon>
    </lineage>
</organism>
<dbReference type="SUPFAM" id="SSF89796">
    <property type="entry name" value="CoA-transferase family III (CaiB/BaiF)"/>
    <property type="match status" value="1"/>
</dbReference>
<evidence type="ECO:0000313" key="2">
    <source>
        <dbReference type="EMBL" id="GAA1505927.1"/>
    </source>
</evidence>
<dbReference type="InterPro" id="IPR050483">
    <property type="entry name" value="CoA-transferase_III_domain"/>
</dbReference>
<name>A0ABN1ZWF9_9ACTN</name>
<evidence type="ECO:0000256" key="1">
    <source>
        <dbReference type="ARBA" id="ARBA00022679"/>
    </source>
</evidence>
<proteinExistence type="predicted"/>
<dbReference type="InterPro" id="IPR023606">
    <property type="entry name" value="CoA-Trfase_III_dom_1_sf"/>
</dbReference>
<dbReference type="Proteomes" id="UP001500842">
    <property type="component" value="Unassembled WGS sequence"/>
</dbReference>
<dbReference type="RefSeq" id="WP_344111127.1">
    <property type="nucleotide sequence ID" value="NZ_BAAAOR010000007.1"/>
</dbReference>
<sequence>MDDSSGAGGGAPLAGVRVLDLTRVLAGPFGTMILGDLGADVVKVEEPGHGDGVRDIGPFYSDGTSHYFMAINRNKRSIAIDMKTDAGRDLVLDLVAQSDVVIENFRPGVMERLGLGYDELVARRPDVIVCSISGFGRTGPMASMPSFDLVSQALSGVMSITGEPDSPPTKMGLPMGDLAGGLWGSIAILAALQRRHRDPSPQHIDLSLLEGLVGLLGYLGQLSMLTGESPARMGSDHHSVVPYGRFEVADGYLVIALHVGSFWRGFCRAIGREDLADDPRFRSTRLRTENRDELLPIVQGILRTKTRAEWQTLLGEADVPHAPLLDVTEALDLEQIHARDVLQVLEHPSAGSIEVVGPVVRFVGEATAPLRPPPLLGQHGRELLEELLGMTNDAIDVLVDAKALSLPEEGEGTVSTNLEGSTL</sequence>
<accession>A0ABN1ZWF9</accession>
<dbReference type="PANTHER" id="PTHR48207">
    <property type="entry name" value="SUCCINATE--HYDROXYMETHYLGLUTARATE COA-TRANSFERASE"/>
    <property type="match status" value="1"/>
</dbReference>